<dbReference type="RefSeq" id="WP_132954300.1">
    <property type="nucleotide sequence ID" value="NZ_CALJUB010000077.1"/>
</dbReference>
<evidence type="ECO:0000313" key="5">
    <source>
        <dbReference type="Proteomes" id="UP000829756"/>
    </source>
</evidence>
<dbReference type="InterPro" id="IPR051141">
    <property type="entry name" value="UPF0339_domain"/>
</dbReference>
<reference evidence="3" key="3">
    <citation type="journal article" date="2022" name="Res Sq">
        <title>Evolution of multicellular longitudinally dividing oral cavity symbionts (Neisseriaceae).</title>
        <authorList>
            <person name="Nyongesa S."/>
            <person name="Weber P."/>
            <person name="Bernet E."/>
            <person name="Pullido F."/>
            <person name="Nieckarz M."/>
            <person name="Delaby M."/>
            <person name="Nieves C."/>
            <person name="Viehboeck T."/>
            <person name="Krause N."/>
            <person name="Rivera-Millot A."/>
            <person name="Nakamura A."/>
            <person name="Vischer N."/>
            <person name="VanNieuwenhze M."/>
            <person name="Brun Y."/>
            <person name="Cava F."/>
            <person name="Bulgheresi S."/>
            <person name="Veyrier F."/>
        </authorList>
    </citation>
    <scope>NUCLEOTIDE SEQUENCE</scope>
    <source>
        <strain evidence="3">1258/02</strain>
    </source>
</reference>
<dbReference type="Pfam" id="PF07411">
    <property type="entry name" value="DUF1508"/>
    <property type="match status" value="2"/>
</dbReference>
<evidence type="ECO:0000313" key="2">
    <source>
        <dbReference type="EMBL" id="TCP02798.1"/>
    </source>
</evidence>
<dbReference type="InterPro" id="IPR036913">
    <property type="entry name" value="YegP-like_sf"/>
</dbReference>
<protein>
    <submittedName>
        <fullName evidence="3">YegP family protein</fullName>
    </submittedName>
</protein>
<evidence type="ECO:0000313" key="3">
    <source>
        <dbReference type="EMBL" id="UOO78624.1"/>
    </source>
</evidence>
<dbReference type="PANTHER" id="PTHR40606">
    <property type="match status" value="1"/>
</dbReference>
<dbReference type="Proteomes" id="UP000294721">
    <property type="component" value="Unassembled WGS sequence"/>
</dbReference>
<feature type="domain" description="DUF1508" evidence="1">
    <location>
        <begin position="61"/>
        <end position="107"/>
    </location>
</feature>
<dbReference type="Proteomes" id="UP000829756">
    <property type="component" value="Chromosome"/>
</dbReference>
<evidence type="ECO:0000259" key="1">
    <source>
        <dbReference type="Pfam" id="PF07411"/>
    </source>
</evidence>
<name>A0AAE9H0C7_9NEIS</name>
<dbReference type="PANTHER" id="PTHR40606:SF1">
    <property type="entry name" value="UPF0339 PROTEIN YEGP"/>
    <property type="match status" value="1"/>
</dbReference>
<accession>A0AAE9H0C7</accession>
<keyword evidence="4" id="KW-1185">Reference proteome</keyword>
<organism evidence="3 5">
    <name type="scientific">Uruburuella suis</name>
    <dbReference type="NCBI Taxonomy" id="252130"/>
    <lineage>
        <taxon>Bacteria</taxon>
        <taxon>Pseudomonadati</taxon>
        <taxon>Pseudomonadota</taxon>
        <taxon>Betaproteobacteria</taxon>
        <taxon>Neisseriales</taxon>
        <taxon>Neisseriaceae</taxon>
        <taxon>Uruburuella</taxon>
    </lineage>
</organism>
<feature type="domain" description="DUF1508" evidence="1">
    <location>
        <begin position="12"/>
        <end position="56"/>
    </location>
</feature>
<sequence length="109" mass="11918">MATFELKKSDTGEFHFNFLDEHDKTILRSEQYSSKAAAQNGIESIRTNAGNDARYDLKESQSGKLYFNLKAANGQIIGTSMMYADHAAREAAVLYVKGGAAHAGVVEDL</sequence>
<dbReference type="EMBL" id="SLXE01000022">
    <property type="protein sequence ID" value="TCP02798.1"/>
    <property type="molecule type" value="Genomic_DNA"/>
</dbReference>
<gene>
    <name evidence="2" type="ORF">EV680_1223</name>
    <name evidence="3" type="ORF">LVJ78_07885</name>
</gene>
<dbReference type="AlphaFoldDB" id="A0AAE9H0C7"/>
<evidence type="ECO:0000313" key="4">
    <source>
        <dbReference type="Proteomes" id="UP000294721"/>
    </source>
</evidence>
<dbReference type="EMBL" id="CP091507">
    <property type="protein sequence ID" value="UOO78624.1"/>
    <property type="molecule type" value="Genomic_DNA"/>
</dbReference>
<dbReference type="Gene3D" id="2.30.29.80">
    <property type="match status" value="1"/>
</dbReference>
<dbReference type="SUPFAM" id="SSF160113">
    <property type="entry name" value="YegP-like"/>
    <property type="match status" value="2"/>
</dbReference>
<dbReference type="InterPro" id="IPR010879">
    <property type="entry name" value="DUF1508"/>
</dbReference>
<reference evidence="2 4" key="1">
    <citation type="submission" date="2019-03" db="EMBL/GenBank/DDBJ databases">
        <title>Genomic Encyclopedia of Type Strains, Phase IV (KMG-IV): sequencing the most valuable type-strain genomes for metagenomic binning, comparative biology and taxonomic classification.</title>
        <authorList>
            <person name="Goeker M."/>
        </authorList>
    </citation>
    <scope>NUCLEOTIDE SEQUENCE [LARGE SCALE GENOMIC DNA]</scope>
    <source>
        <strain evidence="2 4">DSM 17474</strain>
    </source>
</reference>
<proteinExistence type="predicted"/>
<dbReference type="KEGG" id="usu:LVJ78_07885"/>
<reference evidence="3" key="2">
    <citation type="submission" date="2021-12" db="EMBL/GenBank/DDBJ databases">
        <authorList>
            <person name="Veyrier F.J."/>
        </authorList>
    </citation>
    <scope>NUCLEOTIDE SEQUENCE</scope>
    <source>
        <strain evidence="3">1258/02</strain>
    </source>
</reference>